<dbReference type="SUPFAM" id="SSF56436">
    <property type="entry name" value="C-type lectin-like"/>
    <property type="match status" value="1"/>
</dbReference>
<dbReference type="Pfam" id="PF00059">
    <property type="entry name" value="Lectin_C"/>
    <property type="match status" value="1"/>
</dbReference>
<dbReference type="SMART" id="SM00034">
    <property type="entry name" value="CLECT"/>
    <property type="match status" value="1"/>
</dbReference>
<feature type="signal peptide" evidence="2">
    <location>
        <begin position="1"/>
        <end position="22"/>
    </location>
</feature>
<proteinExistence type="predicted"/>
<reference evidence="4" key="1">
    <citation type="journal article" date="2012" name="PLoS Negl. Trop. Dis.">
        <title>A systematically improved high quality genome and transcriptome of the human blood fluke Schistosoma mansoni.</title>
        <authorList>
            <person name="Protasio A.V."/>
            <person name="Tsai I.J."/>
            <person name="Babbage A."/>
            <person name="Nichol S."/>
            <person name="Hunt M."/>
            <person name="Aslett M.A."/>
            <person name="De Silva N."/>
            <person name="Velarde G.S."/>
            <person name="Anderson T.J."/>
            <person name="Clark R.C."/>
            <person name="Davidson C."/>
            <person name="Dillon G.P."/>
            <person name="Holroyd N.E."/>
            <person name="LoVerde P.T."/>
            <person name="Lloyd C."/>
            <person name="McQuillan J."/>
            <person name="Oliveira G."/>
            <person name="Otto T.D."/>
            <person name="Parker-Manuel S.J."/>
            <person name="Quail M.A."/>
            <person name="Wilson R.A."/>
            <person name="Zerlotini A."/>
            <person name="Dunne D.W."/>
            <person name="Berriman M."/>
        </authorList>
    </citation>
    <scope>NUCLEOTIDE SEQUENCE [LARGE SCALE GENOMIC DNA]</scope>
    <source>
        <strain evidence="4">Puerto Rican</strain>
    </source>
</reference>
<evidence type="ECO:0000313" key="5">
    <source>
        <dbReference type="WBParaSite" id="Smp_246770.1"/>
    </source>
</evidence>
<dbReference type="PROSITE" id="PS50041">
    <property type="entry name" value="C_TYPE_LECTIN_2"/>
    <property type="match status" value="1"/>
</dbReference>
<feature type="domain" description="C-type lectin" evidence="3">
    <location>
        <begin position="63"/>
        <end position="195"/>
    </location>
</feature>
<organism evidence="4 5">
    <name type="scientific">Schistosoma mansoni</name>
    <name type="common">Blood fluke</name>
    <dbReference type="NCBI Taxonomy" id="6183"/>
    <lineage>
        <taxon>Eukaryota</taxon>
        <taxon>Metazoa</taxon>
        <taxon>Spiralia</taxon>
        <taxon>Lophotrochozoa</taxon>
        <taxon>Platyhelminthes</taxon>
        <taxon>Trematoda</taxon>
        <taxon>Digenea</taxon>
        <taxon>Strigeidida</taxon>
        <taxon>Schistosomatoidea</taxon>
        <taxon>Schistosomatidae</taxon>
        <taxon>Schistosoma</taxon>
    </lineage>
</organism>
<feature type="region of interest" description="Disordered" evidence="1">
    <location>
        <begin position="336"/>
        <end position="382"/>
    </location>
</feature>
<keyword evidence="2" id="KW-0732">Signal</keyword>
<dbReference type="CDD" id="cd00037">
    <property type="entry name" value="CLECT"/>
    <property type="match status" value="1"/>
</dbReference>
<evidence type="ECO:0000259" key="3">
    <source>
        <dbReference type="PROSITE" id="PS50041"/>
    </source>
</evidence>
<name>A0A5K4F0X1_SCHMA</name>
<feature type="compositionally biased region" description="Basic and acidic residues" evidence="1">
    <location>
        <begin position="336"/>
        <end position="355"/>
    </location>
</feature>
<accession>A0A5K4F0X1</accession>
<feature type="chain" id="PRO_5024425504" evidence="2">
    <location>
        <begin position="23"/>
        <end position="382"/>
    </location>
</feature>
<evidence type="ECO:0000256" key="2">
    <source>
        <dbReference type="SAM" id="SignalP"/>
    </source>
</evidence>
<dbReference type="STRING" id="6183.A0A5K4F0X1"/>
<dbReference type="InParanoid" id="A0A5K4F0X1"/>
<evidence type="ECO:0000256" key="1">
    <source>
        <dbReference type="SAM" id="MobiDB-lite"/>
    </source>
</evidence>
<evidence type="ECO:0000313" key="4">
    <source>
        <dbReference type="Proteomes" id="UP000008854"/>
    </source>
</evidence>
<reference evidence="5" key="2">
    <citation type="submission" date="2019-11" db="UniProtKB">
        <authorList>
            <consortium name="WormBaseParasite"/>
        </authorList>
    </citation>
    <scope>IDENTIFICATION</scope>
    <source>
        <strain evidence="5">Puerto Rican</strain>
    </source>
</reference>
<keyword evidence="4" id="KW-1185">Reference proteome</keyword>
<dbReference type="AlphaFoldDB" id="A0A5K4F0X1"/>
<dbReference type="Proteomes" id="UP000008854">
    <property type="component" value="Unassembled WGS sequence"/>
</dbReference>
<dbReference type="Gene3D" id="3.10.100.10">
    <property type="entry name" value="Mannose-Binding Protein A, subunit A"/>
    <property type="match status" value="1"/>
</dbReference>
<dbReference type="WBParaSite" id="Smp_246770.1">
    <property type="protein sequence ID" value="Smp_246770.1"/>
    <property type="gene ID" value="Smp_246770"/>
</dbReference>
<protein>
    <submittedName>
        <fullName evidence="5">C-type lectin domain-containing protein</fullName>
    </submittedName>
</protein>
<dbReference type="InterPro" id="IPR016187">
    <property type="entry name" value="CTDL_fold"/>
</dbReference>
<dbReference type="InterPro" id="IPR001304">
    <property type="entry name" value="C-type_lectin-like"/>
</dbReference>
<dbReference type="InterPro" id="IPR016186">
    <property type="entry name" value="C-type_lectin-like/link_sf"/>
</dbReference>
<sequence>MNIMYTISSLILLLSQILYITCIWHPSNYPVHNKYPYQFNTYYPARKYNEEQPMVEQVKTVKYHGNTYRQVMGLKLPFHQAENYCNQVFTSESHLASIQSDEEWKMLSKCFGDNSLTKIWLGGTADLVNHQYIVLQWFDKTAFKFLRFPDTERGHWQQILKNRQGCIIGNLKNNGQGEWSIQAMSCDEPKEFICKETNSDFQNKPWDTERSRLVYMPQETPFQHFNQPPVGILSLHGDMYQPKIPTGPKKSIIAHVSNVQTVIPTTDSTEQQVYPTPPVQPKINNNTITRINISESKHFIKPTKKPNNMTELQATTISRFANKNVKFVIIKSDEPKTVPKESNNEIKSEQGKETSPENQSGPVTIYLQGVSVPGNEFKEGAQ</sequence>